<dbReference type="EMBL" id="CP170721">
    <property type="protein sequence ID" value="XIA17206.1"/>
    <property type="molecule type" value="Genomic_DNA"/>
</dbReference>
<protein>
    <submittedName>
        <fullName evidence="1">Uncharacterized protein</fullName>
    </submittedName>
</protein>
<organism evidence="1">
    <name type="scientific">Rhodanobacter sp. FW102-FHT14D07</name>
    <dbReference type="NCBI Taxonomy" id="3351462"/>
    <lineage>
        <taxon>Bacteria</taxon>
        <taxon>Pseudomonadati</taxon>
        <taxon>Pseudomonadota</taxon>
        <taxon>Gammaproteobacteria</taxon>
        <taxon>Lysobacterales</taxon>
        <taxon>Rhodanobacteraceae</taxon>
        <taxon>Rhodanobacter</taxon>
    </lineage>
</organism>
<sequence length="151" mass="15606">MPAAHRARVLHALGLTPWVRRVAKVVPAMAEPELGDADVACVVILPASCNARELDLLGRALRAGGAALARAARISVQGGQLASSVPAARAYLVFGDAQAHALGRALPAAVMSQALIVLADEPKLVLADATAKRRLWNALRSVRRALASAGA</sequence>
<gene>
    <name evidence="1" type="ORF">ACFYG5_11570</name>
</gene>
<evidence type="ECO:0000313" key="1">
    <source>
        <dbReference type="EMBL" id="XIA17206.1"/>
    </source>
</evidence>
<dbReference type="AlphaFoldDB" id="A0AB74UKN9"/>
<reference evidence="1" key="1">
    <citation type="submission" date="2024-10" db="EMBL/GenBank/DDBJ databases">
        <authorList>
            <person name="Lesea H.P."/>
            <person name="Kuehl J.V."/>
            <person name="Chandonia J.-M."/>
        </authorList>
    </citation>
    <scope>NUCLEOTIDE SEQUENCE</scope>
    <source>
        <strain evidence="1">FW102-FHT14D07</strain>
    </source>
</reference>
<proteinExistence type="predicted"/>
<accession>A0AB74UKN9</accession>
<dbReference type="RefSeq" id="WP_395116984.1">
    <property type="nucleotide sequence ID" value="NZ_CP170721.1"/>
</dbReference>
<name>A0AB74UKN9_9GAMM</name>